<dbReference type="SUPFAM" id="SSF55550">
    <property type="entry name" value="SH2 domain"/>
    <property type="match status" value="1"/>
</dbReference>
<evidence type="ECO:0000256" key="2">
    <source>
        <dbReference type="SAM" id="MobiDB-lite"/>
    </source>
</evidence>
<protein>
    <recommendedName>
        <fullName evidence="3">SH2 domain-containing protein</fullName>
    </recommendedName>
</protein>
<dbReference type="CDD" id="cd00173">
    <property type="entry name" value="SH2"/>
    <property type="match status" value="1"/>
</dbReference>
<gene>
    <name evidence="4" type="ORF">PFISCL1PPCAC_9427</name>
</gene>
<feature type="region of interest" description="Disordered" evidence="2">
    <location>
        <begin position="22"/>
        <end position="119"/>
    </location>
</feature>
<feature type="non-terminal residue" evidence="4">
    <location>
        <position position="1"/>
    </location>
</feature>
<evidence type="ECO:0000313" key="4">
    <source>
        <dbReference type="EMBL" id="GMT18130.1"/>
    </source>
</evidence>
<dbReference type="EMBL" id="BTSY01000003">
    <property type="protein sequence ID" value="GMT18130.1"/>
    <property type="molecule type" value="Genomic_DNA"/>
</dbReference>
<comment type="caution">
    <text evidence="4">The sequence shown here is derived from an EMBL/GenBank/DDBJ whole genome shotgun (WGS) entry which is preliminary data.</text>
</comment>
<feature type="domain" description="SH2" evidence="3">
    <location>
        <begin position="175"/>
        <end position="265"/>
    </location>
</feature>
<feature type="region of interest" description="Disordered" evidence="2">
    <location>
        <begin position="144"/>
        <end position="164"/>
    </location>
</feature>
<dbReference type="Gene3D" id="3.30.505.10">
    <property type="entry name" value="SH2 domain"/>
    <property type="match status" value="1"/>
</dbReference>
<keyword evidence="1" id="KW-0727">SH2 domain</keyword>
<dbReference type="Proteomes" id="UP001432322">
    <property type="component" value="Unassembled WGS sequence"/>
</dbReference>
<dbReference type="PANTHER" id="PTHR31128:SF6">
    <property type="entry name" value="SH2 DOMAIN-CONTAINING PROTEIN"/>
    <property type="match status" value="1"/>
</dbReference>
<dbReference type="AlphaFoldDB" id="A0AAV5VHP1"/>
<feature type="compositionally biased region" description="Basic residues" evidence="2">
    <location>
        <begin position="39"/>
        <end position="64"/>
    </location>
</feature>
<feature type="compositionally biased region" description="Low complexity" evidence="2">
    <location>
        <begin position="149"/>
        <end position="159"/>
    </location>
</feature>
<reference evidence="4" key="1">
    <citation type="submission" date="2023-10" db="EMBL/GenBank/DDBJ databases">
        <title>Genome assembly of Pristionchus species.</title>
        <authorList>
            <person name="Yoshida K."/>
            <person name="Sommer R.J."/>
        </authorList>
    </citation>
    <scope>NUCLEOTIDE SEQUENCE</scope>
    <source>
        <strain evidence="4">RS5133</strain>
    </source>
</reference>
<dbReference type="InterPro" id="IPR036860">
    <property type="entry name" value="SH2_dom_sf"/>
</dbReference>
<dbReference type="PANTHER" id="PTHR31128">
    <property type="entry name" value="PROTEIN CBR-CLEC-135-RELATED"/>
    <property type="match status" value="1"/>
</dbReference>
<proteinExistence type="predicted"/>
<evidence type="ECO:0000256" key="1">
    <source>
        <dbReference type="PROSITE-ProRule" id="PRU00191"/>
    </source>
</evidence>
<name>A0AAV5VHP1_9BILA</name>
<evidence type="ECO:0000259" key="3">
    <source>
        <dbReference type="PROSITE" id="PS50001"/>
    </source>
</evidence>
<dbReference type="InterPro" id="IPR000980">
    <property type="entry name" value="SH2"/>
</dbReference>
<evidence type="ECO:0000313" key="5">
    <source>
        <dbReference type="Proteomes" id="UP001432322"/>
    </source>
</evidence>
<keyword evidence="5" id="KW-1185">Reference proteome</keyword>
<accession>A0AAV5VHP1</accession>
<dbReference type="PROSITE" id="PS50001">
    <property type="entry name" value="SH2"/>
    <property type="match status" value="1"/>
</dbReference>
<organism evidence="4 5">
    <name type="scientific">Pristionchus fissidentatus</name>
    <dbReference type="NCBI Taxonomy" id="1538716"/>
    <lineage>
        <taxon>Eukaryota</taxon>
        <taxon>Metazoa</taxon>
        <taxon>Ecdysozoa</taxon>
        <taxon>Nematoda</taxon>
        <taxon>Chromadorea</taxon>
        <taxon>Rhabditida</taxon>
        <taxon>Rhabditina</taxon>
        <taxon>Diplogasteromorpha</taxon>
        <taxon>Diplogasteroidea</taxon>
        <taxon>Neodiplogasteridae</taxon>
        <taxon>Pristionchus</taxon>
    </lineage>
</organism>
<sequence length="284" mass="32484">SRLNVKWPQPVDAYDVAKYRYVTSSESASKVDSESSAKSSRKSRRSKREKRDRRSRKDKKKKSSSKSTPKEAEYIMLTTGEDLDESDRSVRPRRERKRMVVQTSPAVPPHSYDGSGFHTDDDGRKIDSVVFDTRSAMMRYNKSADVLPSRKSSSSRSSKLTTAVEHTDKEEYERYYLGVLSRRSVERKINRPGEFGVYYEKPGEGAIPISVNLYLAYRSSGDKAYHFPIQCFEGGAGRDKHFVVMQNKNDGKMFPSILSLVKHYSLYAHVDPSTGRLETFRVPH</sequence>